<dbReference type="FunFam" id="3.30.70.270:FF:000020">
    <property type="entry name" value="Transposon Tf2-6 polyprotein-like Protein"/>
    <property type="match status" value="1"/>
</dbReference>
<organism evidence="4">
    <name type="scientific">Vitis vinifera</name>
    <name type="common">Grape</name>
    <dbReference type="NCBI Taxonomy" id="29760"/>
    <lineage>
        <taxon>Eukaryota</taxon>
        <taxon>Viridiplantae</taxon>
        <taxon>Streptophyta</taxon>
        <taxon>Embryophyta</taxon>
        <taxon>Tracheophyta</taxon>
        <taxon>Spermatophyta</taxon>
        <taxon>Magnoliopsida</taxon>
        <taxon>eudicotyledons</taxon>
        <taxon>Gunneridae</taxon>
        <taxon>Pentapetalae</taxon>
        <taxon>rosids</taxon>
        <taxon>Vitales</taxon>
        <taxon>Vitaceae</taxon>
        <taxon>Viteae</taxon>
        <taxon>Vitis</taxon>
    </lineage>
</organism>
<feature type="region of interest" description="Disordered" evidence="1">
    <location>
        <begin position="1060"/>
        <end position="1156"/>
    </location>
</feature>
<feature type="domain" description="Integrase zinc-binding" evidence="3">
    <location>
        <begin position="833"/>
        <end position="889"/>
    </location>
</feature>
<dbReference type="Pfam" id="PF17921">
    <property type="entry name" value="Integrase_H2C2"/>
    <property type="match status" value="1"/>
</dbReference>
<feature type="compositionally biased region" description="Basic and acidic residues" evidence="1">
    <location>
        <begin position="280"/>
        <end position="304"/>
    </location>
</feature>
<dbReference type="InterPro" id="IPR000477">
    <property type="entry name" value="RT_dom"/>
</dbReference>
<reference evidence="4" key="1">
    <citation type="journal article" date="2007" name="PLoS ONE">
        <title>The first genome sequence of an elite grapevine cultivar (Pinot noir Vitis vinifera L.): coping with a highly heterozygous genome.</title>
        <authorList>
            <person name="Velasco R."/>
            <person name="Zharkikh A."/>
            <person name="Troggio M."/>
            <person name="Cartwright D.A."/>
            <person name="Cestaro A."/>
            <person name="Pruss D."/>
            <person name="Pindo M."/>
            <person name="FitzGerald L.M."/>
            <person name="Vezzulli S."/>
            <person name="Reid J."/>
            <person name="Malacarne G."/>
            <person name="Iliev D."/>
            <person name="Coppola G."/>
            <person name="Wardell B."/>
            <person name="Micheletti D."/>
            <person name="Macalma T."/>
            <person name="Facci M."/>
            <person name="Mitchell J.T."/>
            <person name="Perazzolli M."/>
            <person name="Eldredge G."/>
            <person name="Gatto P."/>
            <person name="Oyzerski R."/>
            <person name="Moretto M."/>
            <person name="Gutin N."/>
            <person name="Stefanini M."/>
            <person name="Chen Y."/>
            <person name="Segala C."/>
            <person name="Davenport C."/>
            <person name="Dematte L."/>
            <person name="Mraz A."/>
            <person name="Battilana J."/>
            <person name="Stormo K."/>
            <person name="Costa F."/>
            <person name="Tao Q."/>
            <person name="Si-Ammour A."/>
            <person name="Harkins T."/>
            <person name="Lackey A."/>
            <person name="Perbost C."/>
            <person name="Taillon B."/>
            <person name="Stella A."/>
            <person name="Solovyev V."/>
            <person name="Fawcett J.A."/>
            <person name="Sterck L."/>
            <person name="Vandepoele K."/>
            <person name="Grando S.M."/>
            <person name="Toppo S."/>
            <person name="Moser C."/>
            <person name="Lanchbury J."/>
            <person name="Bogden R."/>
            <person name="Skolnick M."/>
            <person name="Sgaramella V."/>
            <person name="Bhatnagar S.K."/>
            <person name="Fontana P."/>
            <person name="Gutin A."/>
            <person name="Van de Peer Y."/>
            <person name="Salamini F."/>
            <person name="Viola R."/>
        </authorList>
    </citation>
    <scope>NUCLEOTIDE SEQUENCE</scope>
</reference>
<dbReference type="InterPro" id="IPR043502">
    <property type="entry name" value="DNA/RNA_pol_sf"/>
</dbReference>
<feature type="region of interest" description="Disordered" evidence="1">
    <location>
        <begin position="246"/>
        <end position="305"/>
    </location>
</feature>
<feature type="compositionally biased region" description="Basic and acidic residues" evidence="1">
    <location>
        <begin position="1061"/>
        <end position="1072"/>
    </location>
</feature>
<dbReference type="InterPro" id="IPR041588">
    <property type="entry name" value="Integrase_H2C2"/>
</dbReference>
<dbReference type="Gene3D" id="3.10.10.10">
    <property type="entry name" value="HIV Type 1 Reverse Transcriptase, subunit A, domain 1"/>
    <property type="match status" value="1"/>
</dbReference>
<dbReference type="PANTHER" id="PTHR37984">
    <property type="entry name" value="PROTEIN CBG26694"/>
    <property type="match status" value="1"/>
</dbReference>
<feature type="compositionally biased region" description="Basic and acidic residues" evidence="1">
    <location>
        <begin position="246"/>
        <end position="266"/>
    </location>
</feature>
<gene>
    <name evidence="4" type="ORF">VITISV_036259</name>
</gene>
<proteinExistence type="predicted"/>
<dbReference type="CDD" id="cd01647">
    <property type="entry name" value="RT_LTR"/>
    <property type="match status" value="1"/>
</dbReference>
<evidence type="ECO:0000256" key="1">
    <source>
        <dbReference type="SAM" id="MobiDB-lite"/>
    </source>
</evidence>
<dbReference type="EMBL" id="AM474935">
    <property type="protein sequence ID" value="CAN70677.1"/>
    <property type="molecule type" value="Genomic_DNA"/>
</dbReference>
<feature type="domain" description="Reverse transcriptase" evidence="2">
    <location>
        <begin position="679"/>
        <end position="734"/>
    </location>
</feature>
<dbReference type="InterPro" id="IPR043128">
    <property type="entry name" value="Rev_trsase/Diguanyl_cyclase"/>
</dbReference>
<evidence type="ECO:0000259" key="3">
    <source>
        <dbReference type="Pfam" id="PF17921"/>
    </source>
</evidence>
<dbReference type="Pfam" id="PF00078">
    <property type="entry name" value="RVT_1"/>
    <property type="match status" value="1"/>
</dbReference>
<evidence type="ECO:0000259" key="2">
    <source>
        <dbReference type="Pfam" id="PF00078"/>
    </source>
</evidence>
<name>A5BXN6_VITVI</name>
<dbReference type="SUPFAM" id="SSF53098">
    <property type="entry name" value="Ribonuclease H-like"/>
    <property type="match status" value="1"/>
</dbReference>
<feature type="region of interest" description="Disordered" evidence="1">
    <location>
        <begin position="1283"/>
        <end position="1328"/>
    </location>
</feature>
<dbReference type="GO" id="GO:0003676">
    <property type="term" value="F:nucleic acid binding"/>
    <property type="evidence" value="ECO:0007669"/>
    <property type="project" value="InterPro"/>
</dbReference>
<dbReference type="InterPro" id="IPR012337">
    <property type="entry name" value="RNaseH-like_sf"/>
</dbReference>
<protein>
    <submittedName>
        <fullName evidence="4">Uncharacterized protein</fullName>
    </submittedName>
</protein>
<feature type="compositionally biased region" description="Basic residues" evidence="1">
    <location>
        <begin position="267"/>
        <end position="279"/>
    </location>
</feature>
<dbReference type="SUPFAM" id="SSF56672">
    <property type="entry name" value="DNA/RNA polymerases"/>
    <property type="match status" value="1"/>
</dbReference>
<dbReference type="Gene3D" id="3.30.420.10">
    <property type="entry name" value="Ribonuclease H-like superfamily/Ribonuclease H"/>
    <property type="match status" value="1"/>
</dbReference>
<dbReference type="Gene3D" id="3.30.70.270">
    <property type="match status" value="2"/>
</dbReference>
<evidence type="ECO:0000313" key="4">
    <source>
        <dbReference type="EMBL" id="CAN70677.1"/>
    </source>
</evidence>
<accession>A5BXN6</accession>
<dbReference type="InterPro" id="IPR036397">
    <property type="entry name" value="RNaseH_sf"/>
</dbReference>
<dbReference type="PANTHER" id="PTHR37984:SF5">
    <property type="entry name" value="PROTEIN NYNRIN-LIKE"/>
    <property type="match status" value="1"/>
</dbReference>
<sequence>MRDRMHPPHMSAPSCIVPPIEQLVIRPHIVPLLPTFHGMESENPYTHIKEFEEVCNTFQEGGASIDLMRLKLFPFTLKDKAKAGMYAVSEDINMKAKVAAMARRLEELEMKKIQEVQAISKTPVQAMSCSICQSFEHLVEECPMIPAVREMFGDQANVIGQFKPNNNASYGNTYNSNWRNHLNLSWKPRKSQYTQPGQAPPQASNLEQAIVNLSKNPKGIHEVEAQERESSQVREVKAVITIRSGKEVDLPTSKPEHEPKSEVEKKKREKIKGNRKGNNAKKEDLESIVNEEPKRTTNQEDMMKKHMSPPFPQALLEKKGIDNASEILEVLRQVKVNIPLLDMIKQVPTYAKFLKDLCTIKRWLNVNKKAFLTEQVNPIAEGTNYVPIILGRPFLATRKAIINCRNGVMQLTFGNIMIELNIFYLCKKQFHPEEEEGPEEVCMIDNLVEEHCDQKMLKDLNESLGDLDEGLPEPSNLLATLPPWKRREEILPLFNREETQEAVKEEPLKLILKPLATELKYSYLEENKQSLVISSSLTTTQEDCLLEVLRRCKKAIGRLNPRMQEVVRAEVFKLLQAGIIYPISDSPWVSPTQVVPKKSRITVVQNDKGEEVSTCLTSSWRVCIDYRKLNVVTRKDHFPLSFINLVLERVSDHPFYYFLDGYSGYFQIEIDVEDQEKTTFTFFMDDITIYGSMFEKCLVNLEAVLNRCIEKDLVLNWEKCHFMVHQGIFLGHIISKKDIKVDKAKVELIVKLPSPTTVKGVRQFLGHAGFYRRFIKDFSKLARPLCELLVKDAKFVWDDRYQRSFEELKLFLTTTSIPFLFKYCAGQIIRKCVPEQEQQGILSHCHENACEGHFASQKIAMKVLQSGFCWPSLFKDAYTMCRSCDRCQRLGKLTRKNMMPLNPILIVNLFYVWGIDFMGPFPMSFGYSYILVGVDYVSKWVEVVNTNRRDWSVKLHDSLWAYRTAYKTILGMSPYRLVYAWWAIKKLNMDLSRASIKRFLDLNEMETLRNDTYNNSNIAKQRLKRWHDQLVSRKEFQKGQRVLIYDSKLHIFPRKLKSRRHTDPLLSREPRPRASFPQDSTFQAPEAPIIPSVECGVPSNPPQHRYEMRRPPISPHLEPSLRRTPVKRARTLSLGELSRHSQPDPRAPTDSQRPSRISPEAIIERPMVTAPPIEGNSDYRAKPFHFELYFDLEAMRQHITKALHIPYELMDPAHFWEWSPVSQRDMVHILSRETSGDSVILRKELPSGMLLMADIRAQQDQNTTILCQIQQYLRLLPPLEPDIPRPSNPIAPTKEAIPTEESTRADVTLQPTQEVAIEPSSPPESPAT</sequence>
<dbReference type="InterPro" id="IPR050951">
    <property type="entry name" value="Retrovirus_Pol_polyprotein"/>
</dbReference>